<sequence>MPASSANPETIGCPDFIRVDKFNFFYGEKQAIFGIDMQIPEKQVTALIGPSGCGKSTLLRNMNRMNDLIDGVHHKGDIRIDGVSLYDPSVEVISLRKRVGMVFQKYNPFAKSIYENVVFSLRVAGRSKKAELDETVERSLKSAALWDEVKDRLHDSAFGLSGGQQQRLCIARAIANQPEILLMDEPCAALDPLATLKIEELITELKKQFTIVIVTHNMEQATRCSDNTAFLYMGKLIEYGKTRQIFESPRQEETEAYITGRFS</sequence>
<proteinExistence type="predicted"/>
<dbReference type="Proteomes" id="UP001597375">
    <property type="component" value="Unassembled WGS sequence"/>
</dbReference>
<dbReference type="InterPro" id="IPR005670">
    <property type="entry name" value="PstB-like"/>
</dbReference>
<accession>A0ABW5D318</accession>
<dbReference type="InterPro" id="IPR027417">
    <property type="entry name" value="P-loop_NTPase"/>
</dbReference>
<dbReference type="InterPro" id="IPR003593">
    <property type="entry name" value="AAA+_ATPase"/>
</dbReference>
<dbReference type="NCBIfam" id="TIGR00972">
    <property type="entry name" value="3a0107s01c2"/>
    <property type="match status" value="1"/>
</dbReference>
<keyword evidence="4 6" id="KW-0067">ATP-binding</keyword>
<organism evidence="6 7">
    <name type="scientific">Luteolibacter algae</name>
    <dbReference type="NCBI Taxonomy" id="454151"/>
    <lineage>
        <taxon>Bacteria</taxon>
        <taxon>Pseudomonadati</taxon>
        <taxon>Verrucomicrobiota</taxon>
        <taxon>Verrucomicrobiia</taxon>
        <taxon>Verrucomicrobiales</taxon>
        <taxon>Verrucomicrobiaceae</taxon>
        <taxon>Luteolibacter</taxon>
    </lineage>
</organism>
<dbReference type="PANTHER" id="PTHR43423">
    <property type="entry name" value="ABC TRANSPORTER I FAMILY MEMBER 17"/>
    <property type="match status" value="1"/>
</dbReference>
<evidence type="ECO:0000259" key="5">
    <source>
        <dbReference type="PROSITE" id="PS50893"/>
    </source>
</evidence>
<keyword evidence="7" id="KW-1185">Reference proteome</keyword>
<dbReference type="RefSeq" id="WP_386818062.1">
    <property type="nucleotide sequence ID" value="NZ_JBHUIT010000002.1"/>
</dbReference>
<dbReference type="PROSITE" id="PS50893">
    <property type="entry name" value="ABC_TRANSPORTER_2"/>
    <property type="match status" value="1"/>
</dbReference>
<dbReference type="SUPFAM" id="SSF52540">
    <property type="entry name" value="P-loop containing nucleoside triphosphate hydrolases"/>
    <property type="match status" value="1"/>
</dbReference>
<evidence type="ECO:0000256" key="1">
    <source>
        <dbReference type="ARBA" id="ARBA00022448"/>
    </source>
</evidence>
<keyword evidence="3" id="KW-0547">Nucleotide-binding</keyword>
<gene>
    <name evidence="6" type="primary">pstB</name>
    <name evidence="6" type="ORF">ACFSSA_01830</name>
</gene>
<evidence type="ECO:0000256" key="2">
    <source>
        <dbReference type="ARBA" id="ARBA00022592"/>
    </source>
</evidence>
<dbReference type="EMBL" id="JBHUIT010000002">
    <property type="protein sequence ID" value="MFD2255403.1"/>
    <property type="molecule type" value="Genomic_DNA"/>
</dbReference>
<evidence type="ECO:0000256" key="4">
    <source>
        <dbReference type="ARBA" id="ARBA00022840"/>
    </source>
</evidence>
<dbReference type="Pfam" id="PF00005">
    <property type="entry name" value="ABC_tran"/>
    <property type="match status" value="1"/>
</dbReference>
<dbReference type="Gene3D" id="3.40.50.300">
    <property type="entry name" value="P-loop containing nucleotide triphosphate hydrolases"/>
    <property type="match status" value="1"/>
</dbReference>
<evidence type="ECO:0000256" key="3">
    <source>
        <dbReference type="ARBA" id="ARBA00022741"/>
    </source>
</evidence>
<reference evidence="7" key="1">
    <citation type="journal article" date="2019" name="Int. J. Syst. Evol. Microbiol.">
        <title>The Global Catalogue of Microorganisms (GCM) 10K type strain sequencing project: providing services to taxonomists for standard genome sequencing and annotation.</title>
        <authorList>
            <consortium name="The Broad Institute Genomics Platform"/>
            <consortium name="The Broad Institute Genome Sequencing Center for Infectious Disease"/>
            <person name="Wu L."/>
            <person name="Ma J."/>
        </authorList>
    </citation>
    <scope>NUCLEOTIDE SEQUENCE [LARGE SCALE GENOMIC DNA]</scope>
    <source>
        <strain evidence="7">CGMCC 4.7106</strain>
    </source>
</reference>
<evidence type="ECO:0000313" key="6">
    <source>
        <dbReference type="EMBL" id="MFD2255403.1"/>
    </source>
</evidence>
<dbReference type="PANTHER" id="PTHR43423:SF1">
    <property type="entry name" value="ABC TRANSPORTER I FAMILY MEMBER 17"/>
    <property type="match status" value="1"/>
</dbReference>
<keyword evidence="1" id="KW-0813">Transport</keyword>
<dbReference type="SMART" id="SM00382">
    <property type="entry name" value="AAA"/>
    <property type="match status" value="1"/>
</dbReference>
<dbReference type="InterPro" id="IPR017871">
    <property type="entry name" value="ABC_transporter-like_CS"/>
</dbReference>
<name>A0ABW5D318_9BACT</name>
<dbReference type="PROSITE" id="PS00211">
    <property type="entry name" value="ABC_TRANSPORTER_1"/>
    <property type="match status" value="1"/>
</dbReference>
<evidence type="ECO:0000313" key="7">
    <source>
        <dbReference type="Proteomes" id="UP001597375"/>
    </source>
</evidence>
<dbReference type="CDD" id="cd03260">
    <property type="entry name" value="ABC_PstB_phosphate_transporter"/>
    <property type="match status" value="1"/>
</dbReference>
<protein>
    <submittedName>
        <fullName evidence="6">Phosphate ABC transporter ATP-binding protein PstB</fullName>
    </submittedName>
</protein>
<dbReference type="GO" id="GO:0005524">
    <property type="term" value="F:ATP binding"/>
    <property type="evidence" value="ECO:0007669"/>
    <property type="project" value="UniProtKB-KW"/>
</dbReference>
<dbReference type="InterPro" id="IPR003439">
    <property type="entry name" value="ABC_transporter-like_ATP-bd"/>
</dbReference>
<comment type="caution">
    <text evidence="6">The sequence shown here is derived from an EMBL/GenBank/DDBJ whole genome shotgun (WGS) entry which is preliminary data.</text>
</comment>
<keyword evidence="2" id="KW-0592">Phosphate transport</keyword>
<feature type="domain" description="ABC transporter" evidence="5">
    <location>
        <begin position="17"/>
        <end position="258"/>
    </location>
</feature>